<comment type="cofactor">
    <cofactor evidence="1">
        <name>Ca(2+)</name>
        <dbReference type="ChEBI" id="CHEBI:29108"/>
    </cofactor>
</comment>
<feature type="domain" description="Glycosyl hydrolase family 92" evidence="4">
    <location>
        <begin position="241"/>
        <end position="735"/>
    </location>
</feature>
<dbReference type="EMBL" id="AP023322">
    <property type="protein sequence ID" value="BCI63373.1"/>
    <property type="molecule type" value="Genomic_DNA"/>
</dbReference>
<dbReference type="InterPro" id="IPR050883">
    <property type="entry name" value="PNGase"/>
</dbReference>
<evidence type="ECO:0000259" key="5">
    <source>
        <dbReference type="Pfam" id="PF17678"/>
    </source>
</evidence>
<dbReference type="GO" id="GO:0005829">
    <property type="term" value="C:cytosol"/>
    <property type="evidence" value="ECO:0007669"/>
    <property type="project" value="TreeGrafter"/>
</dbReference>
<sequence>MKFEKLVISCAVLVSIMWLSCSPIKNQKITPVDYVNPYIGNISHMLVPTYPTVHLPNSMMRVCPQRDDFTGNVLHGLPVFLSGHRGYNVFNISPYQGKENIYTHIVDYEYDNEIIKPYYYSVYLDNIATEIQFAPSCQSALYEMDFRGTDTPYLIINTYGGILRAVKNTVSGWQYIKGSKTKVYLHLEVEQSPEEIIPLGIPEEEKNTVLSAKNRSIVFRFAPDQRKVKVRYGVSFISEEQAKRNVDREIKSYDINVLLKEGRNTWNRALGKILVQSDLEKDKQVFYTSLYRFYERMICISEDGKYYSGFDGKVHNDEGIPFYNDDWLWDTYRAAHPLRVIIDSEKESYMVNSFVRMSEQMENCWMPTFPEVVGDTRRMNCNHGVATIIDCYEKGIRNFDLGKAYKACKGAITGKTLSPWSKAKAGKLDEFYKENGYFPALSSGEKETVPEVDSWEKRQPVAVTLGTVYDEWCLAKMAQKLGYNNDYEYFVKRSLNYRKIFNTQTRFFHPKDDKGEFVKPFDYSFSGGLGARDAYDENNGWIYRWDVSHNIKDLIKLMGGNKAFVQELERMYSTSLGRPKYEFYAMLPDHTGNVGQFSMGNEPSLHIPYLYNYAGEPWRTQKRIRNLLNQWFRPDVMGVPGDEDGGGMSAFVVFSQLGFYPVTPGLPMYVIGSPTFERASICLDNGKTFEIICHNYAPEHKYIQSVKLNGKSWEKSWFSHDELMQGGVLEFTMGKYPNKNWAVAESAFPPSFEMK</sequence>
<protein>
    <submittedName>
        <fullName evidence="6">Alpha-1 2-mannosidase</fullName>
    </submittedName>
</protein>
<dbReference type="NCBIfam" id="TIGR01180">
    <property type="entry name" value="aman2_put"/>
    <property type="match status" value="1"/>
</dbReference>
<name>A0A7G1HWG4_9BACT</name>
<evidence type="ECO:0000259" key="4">
    <source>
        <dbReference type="Pfam" id="PF07971"/>
    </source>
</evidence>
<dbReference type="Gene3D" id="1.20.1610.10">
    <property type="entry name" value="alpha-1,2-mannosidases domains"/>
    <property type="match status" value="1"/>
</dbReference>
<dbReference type="InterPro" id="IPR008928">
    <property type="entry name" value="6-hairpin_glycosidase_sf"/>
</dbReference>
<evidence type="ECO:0000256" key="2">
    <source>
        <dbReference type="ARBA" id="ARBA00011245"/>
    </source>
</evidence>
<comment type="subunit">
    <text evidence="2">Monomer.</text>
</comment>
<dbReference type="AlphaFoldDB" id="A0A7G1HWG4"/>
<dbReference type="RefSeq" id="WP_200754651.1">
    <property type="nucleotide sequence ID" value="NZ_AP023322.1"/>
</dbReference>
<dbReference type="PANTHER" id="PTHR12143">
    <property type="entry name" value="PEPTIDE N-GLYCANASE PNGASE -RELATED"/>
    <property type="match status" value="1"/>
</dbReference>
<gene>
    <name evidence="6" type="ORF">Cop2CBH44_17260</name>
</gene>
<accession>A0A7G1HWG4</accession>
<evidence type="ECO:0000256" key="1">
    <source>
        <dbReference type="ARBA" id="ARBA00001913"/>
    </source>
</evidence>
<dbReference type="InterPro" id="IPR005887">
    <property type="entry name" value="GH92_a_mannosidase_put"/>
</dbReference>
<dbReference type="Gene3D" id="3.30.2080.10">
    <property type="entry name" value="GH92 mannosidase domain"/>
    <property type="match status" value="1"/>
</dbReference>
<dbReference type="PANTHER" id="PTHR12143:SF43">
    <property type="entry name" value="PUTATIVE-RELATED"/>
    <property type="match status" value="1"/>
</dbReference>
<organism evidence="6 7">
    <name type="scientific">Coprobacter secundus subsp. similis</name>
    <dbReference type="NCBI Taxonomy" id="2751153"/>
    <lineage>
        <taxon>Bacteria</taxon>
        <taxon>Pseudomonadati</taxon>
        <taxon>Bacteroidota</taxon>
        <taxon>Bacteroidia</taxon>
        <taxon>Bacteroidales</taxon>
        <taxon>Barnesiellaceae</taxon>
        <taxon>Coprobacter</taxon>
    </lineage>
</organism>
<dbReference type="Pfam" id="PF17678">
    <property type="entry name" value="Glyco_hydro_92N"/>
    <property type="match status" value="1"/>
</dbReference>
<dbReference type="GO" id="GO:0005975">
    <property type="term" value="P:carbohydrate metabolic process"/>
    <property type="evidence" value="ECO:0007669"/>
    <property type="project" value="InterPro"/>
</dbReference>
<dbReference type="PROSITE" id="PS51257">
    <property type="entry name" value="PROKAR_LIPOPROTEIN"/>
    <property type="match status" value="1"/>
</dbReference>
<feature type="domain" description="Glycosyl hydrolase family 92 N-terminal" evidence="5">
    <location>
        <begin position="34"/>
        <end position="235"/>
    </location>
</feature>
<keyword evidence="3" id="KW-0106">Calcium</keyword>
<dbReference type="GO" id="GO:0000224">
    <property type="term" value="F:peptide-N4-(N-acetyl-beta-glucosaminyl)asparagine amidase activity"/>
    <property type="evidence" value="ECO:0007669"/>
    <property type="project" value="TreeGrafter"/>
</dbReference>
<dbReference type="GO" id="GO:0030246">
    <property type="term" value="F:carbohydrate binding"/>
    <property type="evidence" value="ECO:0007669"/>
    <property type="project" value="InterPro"/>
</dbReference>
<dbReference type="KEGG" id="copr:Cop2CBH44_17260"/>
<dbReference type="InterPro" id="IPR014718">
    <property type="entry name" value="GH-type_carb-bd"/>
</dbReference>
<dbReference type="Proteomes" id="UP000594042">
    <property type="component" value="Chromosome"/>
</dbReference>
<dbReference type="InterPro" id="IPR012939">
    <property type="entry name" value="Glyco_hydro_92"/>
</dbReference>
<dbReference type="Pfam" id="PF07971">
    <property type="entry name" value="Glyco_hydro_92"/>
    <property type="match status" value="1"/>
</dbReference>
<reference evidence="7" key="1">
    <citation type="submission" date="2020-07" db="EMBL/GenBank/DDBJ databases">
        <title>Complete genome sequencing of Coprobacter sp. strain 2CBH44.</title>
        <authorList>
            <person name="Sakamoto M."/>
            <person name="Murakami T."/>
            <person name="Mori H."/>
        </authorList>
    </citation>
    <scope>NUCLEOTIDE SEQUENCE [LARGE SCALE GENOMIC DNA]</scope>
    <source>
        <strain evidence="7">2CBH44</strain>
    </source>
</reference>
<proteinExistence type="predicted"/>
<keyword evidence="7" id="KW-1185">Reference proteome</keyword>
<dbReference type="Gene3D" id="2.70.98.10">
    <property type="match status" value="1"/>
</dbReference>
<dbReference type="Gene3D" id="1.20.1050.60">
    <property type="entry name" value="alpha-1,2-mannosidase"/>
    <property type="match status" value="1"/>
</dbReference>
<dbReference type="InterPro" id="IPR041371">
    <property type="entry name" value="GH92_N"/>
</dbReference>
<evidence type="ECO:0000256" key="3">
    <source>
        <dbReference type="ARBA" id="ARBA00022837"/>
    </source>
</evidence>
<dbReference type="GO" id="GO:0006516">
    <property type="term" value="P:glycoprotein catabolic process"/>
    <property type="evidence" value="ECO:0007669"/>
    <property type="project" value="TreeGrafter"/>
</dbReference>
<evidence type="ECO:0000313" key="6">
    <source>
        <dbReference type="EMBL" id="BCI63373.1"/>
    </source>
</evidence>
<evidence type="ECO:0000313" key="7">
    <source>
        <dbReference type="Proteomes" id="UP000594042"/>
    </source>
</evidence>
<dbReference type="FunFam" id="3.30.2080.10:FF:000001">
    <property type="entry name" value="Alpha-1,2-mannosidase subfamily"/>
    <property type="match status" value="1"/>
</dbReference>
<dbReference type="SUPFAM" id="SSF48208">
    <property type="entry name" value="Six-hairpin glycosidases"/>
    <property type="match status" value="1"/>
</dbReference>